<dbReference type="STRING" id="1032488.HMPREF9371_0548"/>
<proteinExistence type="inferred from homology"/>
<dbReference type="GO" id="GO:0009007">
    <property type="term" value="F:site-specific DNA-methyltransferase (adenine-specific) activity"/>
    <property type="evidence" value="ECO:0007669"/>
    <property type="project" value="UniProtKB-EC"/>
</dbReference>
<keyword evidence="5" id="KW-0949">S-adenosyl-L-methionine</keyword>
<keyword evidence="6" id="KW-0680">Restriction system</keyword>
<dbReference type="InterPro" id="IPR002052">
    <property type="entry name" value="DNA_methylase_N6_adenine_CS"/>
</dbReference>
<evidence type="ECO:0000256" key="1">
    <source>
        <dbReference type="ARBA" id="ARBA00006594"/>
    </source>
</evidence>
<dbReference type="GO" id="GO:0008170">
    <property type="term" value="F:N-methyltransferase activity"/>
    <property type="evidence" value="ECO:0007669"/>
    <property type="project" value="InterPro"/>
</dbReference>
<evidence type="ECO:0000259" key="8">
    <source>
        <dbReference type="Pfam" id="PF02384"/>
    </source>
</evidence>
<comment type="caution">
    <text evidence="9">The sequence shown here is derived from an EMBL/GenBank/DDBJ whole genome shotgun (WGS) entry which is preliminary data.</text>
</comment>
<keyword evidence="3" id="KW-0489">Methyltransferase</keyword>
<dbReference type="EMBL" id="AGAY01000020">
    <property type="protein sequence ID" value="EGY53250.1"/>
    <property type="molecule type" value="Genomic_DNA"/>
</dbReference>
<name>G4CG09_9NEIS</name>
<feature type="domain" description="DNA methylase adenine-specific" evidence="8">
    <location>
        <begin position="5"/>
        <end position="215"/>
    </location>
</feature>
<sequence>MSLNQFYTEALFSQSLINSLDSFSPKTILDLGFGHGSLLYAAREKWPKARLIGIDIDKENIDKANKEKVIEAIHFDGFSFNLFGLLKEKYEEIDLLISNPPYFQTDLTEENKNILKEAGLLKCLSKHRRKIPAELIFFAQNLRLLNNNSEMGIILPSGLITGEKWKDFRRHIFQEYSIKNIIQLPAKSFKKTDAQTFIVILSKCASVGKNNNKIRVSDILTNKSIDLNINEAVERADYQFHQYKRNISSQKYITINPDDFLIFRGNVSHNYLKKNKINYFHTTHFNNKKRSLI</sequence>
<comment type="similarity">
    <text evidence="1">Belongs to the N(4)/N(6)-methyltransferase family.</text>
</comment>
<dbReference type="GO" id="GO:0003677">
    <property type="term" value="F:DNA binding"/>
    <property type="evidence" value="ECO:0007669"/>
    <property type="project" value="InterPro"/>
</dbReference>
<evidence type="ECO:0000256" key="3">
    <source>
        <dbReference type="ARBA" id="ARBA00022603"/>
    </source>
</evidence>
<evidence type="ECO:0000256" key="6">
    <source>
        <dbReference type="ARBA" id="ARBA00022747"/>
    </source>
</evidence>
<evidence type="ECO:0000256" key="5">
    <source>
        <dbReference type="ARBA" id="ARBA00022691"/>
    </source>
</evidence>
<organism evidence="9 10">
    <name type="scientific">Neisseria shayeganii 871</name>
    <dbReference type="NCBI Taxonomy" id="1032488"/>
    <lineage>
        <taxon>Bacteria</taxon>
        <taxon>Pseudomonadati</taxon>
        <taxon>Pseudomonadota</taxon>
        <taxon>Betaproteobacteria</taxon>
        <taxon>Neisseriales</taxon>
        <taxon>Neisseriaceae</taxon>
        <taxon>Neisseria</taxon>
    </lineage>
</organism>
<comment type="catalytic activity">
    <reaction evidence="7">
        <text>a 2'-deoxyadenosine in DNA + S-adenosyl-L-methionine = an N(6)-methyl-2'-deoxyadenosine in DNA + S-adenosyl-L-homocysteine + H(+)</text>
        <dbReference type="Rhea" id="RHEA:15197"/>
        <dbReference type="Rhea" id="RHEA-COMP:12418"/>
        <dbReference type="Rhea" id="RHEA-COMP:12419"/>
        <dbReference type="ChEBI" id="CHEBI:15378"/>
        <dbReference type="ChEBI" id="CHEBI:57856"/>
        <dbReference type="ChEBI" id="CHEBI:59789"/>
        <dbReference type="ChEBI" id="CHEBI:90615"/>
        <dbReference type="ChEBI" id="CHEBI:90616"/>
        <dbReference type="EC" id="2.1.1.72"/>
    </reaction>
</comment>
<dbReference type="InterPro" id="IPR003356">
    <property type="entry name" value="DNA_methylase_A-5"/>
</dbReference>
<evidence type="ECO:0000313" key="9">
    <source>
        <dbReference type="EMBL" id="EGY53250.1"/>
    </source>
</evidence>
<evidence type="ECO:0000313" key="10">
    <source>
        <dbReference type="Proteomes" id="UP000003019"/>
    </source>
</evidence>
<protein>
    <recommendedName>
        <fullName evidence="2">site-specific DNA-methyltransferase (adenine-specific)</fullName>
        <ecNumber evidence="2">2.1.1.72</ecNumber>
    </recommendedName>
</protein>
<evidence type="ECO:0000256" key="4">
    <source>
        <dbReference type="ARBA" id="ARBA00022679"/>
    </source>
</evidence>
<keyword evidence="4" id="KW-0808">Transferase</keyword>
<keyword evidence="10" id="KW-1185">Reference proteome</keyword>
<dbReference type="GO" id="GO:0032259">
    <property type="term" value="P:methylation"/>
    <property type="evidence" value="ECO:0007669"/>
    <property type="project" value="UniProtKB-KW"/>
</dbReference>
<dbReference type="PRINTS" id="PR00507">
    <property type="entry name" value="N12N6MTFRASE"/>
</dbReference>
<gene>
    <name evidence="9" type="ORF">HMPREF9371_0548</name>
</gene>
<dbReference type="PANTHER" id="PTHR42933">
    <property type="entry name" value="SLR6095 PROTEIN"/>
    <property type="match status" value="1"/>
</dbReference>
<dbReference type="Proteomes" id="UP000003019">
    <property type="component" value="Unassembled WGS sequence"/>
</dbReference>
<dbReference type="PANTHER" id="PTHR42933:SF3">
    <property type="entry name" value="TYPE I RESTRICTION ENZYME MJAVIII METHYLASE SUBUNIT"/>
    <property type="match status" value="1"/>
</dbReference>
<dbReference type="Pfam" id="PF02384">
    <property type="entry name" value="N6_Mtase"/>
    <property type="match status" value="1"/>
</dbReference>
<evidence type="ECO:0000256" key="7">
    <source>
        <dbReference type="ARBA" id="ARBA00047942"/>
    </source>
</evidence>
<accession>G4CG09</accession>
<dbReference type="SUPFAM" id="SSF53335">
    <property type="entry name" value="S-adenosyl-L-methionine-dependent methyltransferases"/>
    <property type="match status" value="1"/>
</dbReference>
<evidence type="ECO:0000256" key="2">
    <source>
        <dbReference type="ARBA" id="ARBA00011900"/>
    </source>
</evidence>
<dbReference type="RefSeq" id="WP_009118242.1">
    <property type="nucleotide sequence ID" value="NZ_JH164926.1"/>
</dbReference>
<dbReference type="GO" id="GO:0009307">
    <property type="term" value="P:DNA restriction-modification system"/>
    <property type="evidence" value="ECO:0007669"/>
    <property type="project" value="UniProtKB-KW"/>
</dbReference>
<dbReference type="InterPro" id="IPR029063">
    <property type="entry name" value="SAM-dependent_MTases_sf"/>
</dbReference>
<dbReference type="CDD" id="cd02440">
    <property type="entry name" value="AdoMet_MTases"/>
    <property type="match status" value="1"/>
</dbReference>
<dbReference type="EC" id="2.1.1.72" evidence="2"/>
<dbReference type="OrthoDB" id="9784823at2"/>
<dbReference type="Gene3D" id="3.40.50.150">
    <property type="entry name" value="Vaccinia Virus protein VP39"/>
    <property type="match status" value="1"/>
</dbReference>
<dbReference type="AlphaFoldDB" id="G4CG09"/>
<dbReference type="PROSITE" id="PS00092">
    <property type="entry name" value="N6_MTASE"/>
    <property type="match status" value="1"/>
</dbReference>
<reference evidence="9 10" key="1">
    <citation type="submission" date="2011-05" db="EMBL/GenBank/DDBJ databases">
        <authorList>
            <person name="Muzny D."/>
            <person name="Qin X."/>
            <person name="Deng J."/>
            <person name="Jiang H."/>
            <person name="Liu Y."/>
            <person name="Qu J."/>
            <person name="Song X.-Z."/>
            <person name="Zhang L."/>
            <person name="Thornton R."/>
            <person name="Coyle M."/>
            <person name="Francisco L."/>
            <person name="Jackson L."/>
            <person name="Javaid M."/>
            <person name="Korchina V."/>
            <person name="Kovar C."/>
            <person name="Mata R."/>
            <person name="Mathew T."/>
            <person name="Ngo R."/>
            <person name="Nguyen L."/>
            <person name="Nguyen N."/>
            <person name="Okwuonu G."/>
            <person name="Ongeri F."/>
            <person name="Pham C."/>
            <person name="Simmons D."/>
            <person name="Wilczek-Boney K."/>
            <person name="Hale W."/>
            <person name="Jakkamsetti A."/>
            <person name="Pham P."/>
            <person name="Ruth R."/>
            <person name="San Lucas F."/>
            <person name="Warren J."/>
            <person name="Zhang J."/>
            <person name="Zhao Z."/>
            <person name="Zhou C."/>
            <person name="Zhu D."/>
            <person name="Lee S."/>
            <person name="Bess C."/>
            <person name="Blankenburg K."/>
            <person name="Forbes L."/>
            <person name="Fu Q."/>
            <person name="Gubbala S."/>
            <person name="Hirani K."/>
            <person name="Jayaseelan J.C."/>
            <person name="Lara F."/>
            <person name="Munidasa M."/>
            <person name="Palculict T."/>
            <person name="Patil S."/>
            <person name="Pu L.-L."/>
            <person name="Saada N."/>
            <person name="Tang L."/>
            <person name="Weissenberger G."/>
            <person name="Zhu Y."/>
            <person name="Hemphill L."/>
            <person name="Shang Y."/>
            <person name="Youmans B."/>
            <person name="Ayvaz T."/>
            <person name="Ross M."/>
            <person name="Santibanez J."/>
            <person name="Aqrawi P."/>
            <person name="Gross S."/>
            <person name="Joshi V."/>
            <person name="Fowler G."/>
            <person name="Nazareth L."/>
            <person name="Reid J."/>
            <person name="Worley K."/>
            <person name="Petrosino J."/>
            <person name="Highlander S."/>
            <person name="Gibbs R."/>
        </authorList>
    </citation>
    <scope>NUCLEOTIDE SEQUENCE [LARGE SCALE GENOMIC DNA]</scope>
    <source>
        <strain evidence="9 10">871</strain>
    </source>
</reference>
<dbReference type="HOGENOM" id="CLU_057289_0_0_4"/>
<dbReference type="InterPro" id="IPR051537">
    <property type="entry name" value="DNA_Adenine_Mtase"/>
</dbReference>